<organism evidence="2">
    <name type="scientific">Alexandrium monilatum</name>
    <dbReference type="NCBI Taxonomy" id="311494"/>
    <lineage>
        <taxon>Eukaryota</taxon>
        <taxon>Sar</taxon>
        <taxon>Alveolata</taxon>
        <taxon>Dinophyceae</taxon>
        <taxon>Gonyaulacales</taxon>
        <taxon>Pyrocystaceae</taxon>
        <taxon>Alexandrium</taxon>
    </lineage>
</organism>
<proteinExistence type="predicted"/>
<protein>
    <submittedName>
        <fullName evidence="2">Uncharacterized protein</fullName>
    </submittedName>
</protein>
<gene>
    <name evidence="2" type="ORF">AMON00008_LOCUS15883</name>
</gene>
<feature type="region of interest" description="Disordered" evidence="1">
    <location>
        <begin position="126"/>
        <end position="181"/>
    </location>
</feature>
<accession>A0A7S4QAW5</accession>
<dbReference type="EMBL" id="HBNR01023730">
    <property type="protein sequence ID" value="CAE4576263.1"/>
    <property type="molecule type" value="Transcribed_RNA"/>
</dbReference>
<reference evidence="2" key="1">
    <citation type="submission" date="2021-01" db="EMBL/GenBank/DDBJ databases">
        <authorList>
            <person name="Corre E."/>
            <person name="Pelletier E."/>
            <person name="Niang G."/>
            <person name="Scheremetjew M."/>
            <person name="Finn R."/>
            <person name="Kale V."/>
            <person name="Holt S."/>
            <person name="Cochrane G."/>
            <person name="Meng A."/>
            <person name="Brown T."/>
            <person name="Cohen L."/>
        </authorList>
    </citation>
    <scope>NUCLEOTIDE SEQUENCE</scope>
    <source>
        <strain evidence="2">CCMP3105</strain>
    </source>
</reference>
<sequence>MVNAHDGARALKFARLATELEGEDVEEPVRRESMEAGLLRSSRAQGCRFLAPAAAASLGLIALCAVLLRSSAGGGGSGAAAARQAWRKREAIEFWDGDGSKEKAKERQHFPAALQTAFKALEKKATEIERSAEGSTERAESGREIATESRENASHSAERAESSREEAKEKEKAKDQKPAGPWPSLFCWSHMEEGGSEQDLITSQLKAKFGIFACNDFCVISRSKSPIVLGHHPRNSSLMVKTWAHNLPHDVLGNIAAGDATTSWKNARTFYVAWQALFDAGVLWSHDWTVKVDPDAVFFPERLRWHVDAYTKPPHGPGRFYVLNCNVDSGKVYGSLEVFSVSALKEMHKRLHVCESLPIDHWGEDLLMQVCMQILLGRQAGIHDYQLVGDSRCTAAPCSDGYRAAFHPMKDVGAYWNCVGQAGR</sequence>
<dbReference type="AlphaFoldDB" id="A0A7S4QAW5"/>
<name>A0A7S4QAW5_9DINO</name>
<evidence type="ECO:0000313" key="2">
    <source>
        <dbReference type="EMBL" id="CAE4576263.1"/>
    </source>
</evidence>
<feature type="compositionally biased region" description="Basic and acidic residues" evidence="1">
    <location>
        <begin position="126"/>
        <end position="177"/>
    </location>
</feature>
<evidence type="ECO:0000256" key="1">
    <source>
        <dbReference type="SAM" id="MobiDB-lite"/>
    </source>
</evidence>